<evidence type="ECO:0000256" key="1">
    <source>
        <dbReference type="SAM" id="MobiDB-lite"/>
    </source>
</evidence>
<keyword evidence="3" id="KW-1185">Reference proteome</keyword>
<accession>A0A5B7GUK7</accession>
<protein>
    <submittedName>
        <fullName evidence="2">Uncharacterized protein</fullName>
    </submittedName>
</protein>
<sequence length="97" mass="10171">MNGSGDVTGVAAAASKKTTLILKYYYFFLPRPVACWPRGLLEAGLGTRQPRSGLGAGLHPLQLSSPTLDGSLSPIRWLNSAPTPPPPPPPLSPAPQQ</sequence>
<reference evidence="2 3" key="1">
    <citation type="submission" date="2019-05" db="EMBL/GenBank/DDBJ databases">
        <title>Another draft genome of Portunus trituberculatus and its Hox gene families provides insights of decapod evolution.</title>
        <authorList>
            <person name="Jeong J.-H."/>
            <person name="Song I."/>
            <person name="Kim S."/>
            <person name="Choi T."/>
            <person name="Kim D."/>
            <person name="Ryu S."/>
            <person name="Kim W."/>
        </authorList>
    </citation>
    <scope>NUCLEOTIDE SEQUENCE [LARGE SCALE GENOMIC DNA]</scope>
    <source>
        <tissue evidence="2">Muscle</tissue>
    </source>
</reference>
<feature type="region of interest" description="Disordered" evidence="1">
    <location>
        <begin position="46"/>
        <end position="97"/>
    </location>
</feature>
<dbReference type="AlphaFoldDB" id="A0A5B7GUK7"/>
<feature type="compositionally biased region" description="Pro residues" evidence="1">
    <location>
        <begin position="82"/>
        <end position="97"/>
    </location>
</feature>
<dbReference type="EMBL" id="VSRR010021201">
    <property type="protein sequence ID" value="MPC63730.1"/>
    <property type="molecule type" value="Genomic_DNA"/>
</dbReference>
<dbReference type="Proteomes" id="UP000324222">
    <property type="component" value="Unassembled WGS sequence"/>
</dbReference>
<name>A0A5B7GUK7_PORTR</name>
<evidence type="ECO:0000313" key="3">
    <source>
        <dbReference type="Proteomes" id="UP000324222"/>
    </source>
</evidence>
<evidence type="ECO:0000313" key="2">
    <source>
        <dbReference type="EMBL" id="MPC63730.1"/>
    </source>
</evidence>
<gene>
    <name evidence="2" type="ORF">E2C01_057832</name>
</gene>
<comment type="caution">
    <text evidence="2">The sequence shown here is derived from an EMBL/GenBank/DDBJ whole genome shotgun (WGS) entry which is preliminary data.</text>
</comment>
<proteinExistence type="predicted"/>
<organism evidence="2 3">
    <name type="scientific">Portunus trituberculatus</name>
    <name type="common">Swimming crab</name>
    <name type="synonym">Neptunus trituberculatus</name>
    <dbReference type="NCBI Taxonomy" id="210409"/>
    <lineage>
        <taxon>Eukaryota</taxon>
        <taxon>Metazoa</taxon>
        <taxon>Ecdysozoa</taxon>
        <taxon>Arthropoda</taxon>
        <taxon>Crustacea</taxon>
        <taxon>Multicrustacea</taxon>
        <taxon>Malacostraca</taxon>
        <taxon>Eumalacostraca</taxon>
        <taxon>Eucarida</taxon>
        <taxon>Decapoda</taxon>
        <taxon>Pleocyemata</taxon>
        <taxon>Brachyura</taxon>
        <taxon>Eubrachyura</taxon>
        <taxon>Portunoidea</taxon>
        <taxon>Portunidae</taxon>
        <taxon>Portuninae</taxon>
        <taxon>Portunus</taxon>
    </lineage>
</organism>